<keyword evidence="8" id="KW-1185">Reference proteome</keyword>
<dbReference type="Proteomes" id="UP001305702">
    <property type="component" value="Chromosome"/>
</dbReference>
<sequence length="501" mass="56340">MAANAEAAFIKAAARVAPSERQAAWQEMEFYAFIHYTVNTYTDREWGLGNEDPSLFAPTDLSADQWVEACKSAGMTGLILTCKHHDGFCLWPSAYTGHTVAASPWKDGRGDLVKEVAEACRRGGLRFGIYLSPWDRHEPTYGDSPAYNGFFLNQLRELLTGYGEIFCVWFDGACGEGPNGKRQVYDWEAYYRLIRELQPQAVISVCGPDVRWCGNEAGHTRPSEWSVVPGHLRDNEKIQEQSQQADDGRFAARIRTDDRDLGSRDVIRPFADDLVWYPAEVNTSIRPGWFYHASEDDKVKSLEELLAVYYGAVGGNATFLLNLPPDKRGRIHENDAVRLKELGEALRSAFRTNLAAEAAMEASETKDEENRASHVLDGRRETFWCPKEGTERASIELDLGEPQTFSRVVLMEHLRSGQRVESFLLEGRTEDDWKEIYRGTVIGYKKIAVFPPVTFRYLRITILESRWCPTLSFLGVYGPEGENGKAGDNGALCPPGKKDIP</sequence>
<accession>A0AA96REL5</accession>
<dbReference type="Gene3D" id="3.20.20.80">
    <property type="entry name" value="Glycosidases"/>
    <property type="match status" value="1"/>
</dbReference>
<dbReference type="GO" id="GO:0016139">
    <property type="term" value="P:glycoside catabolic process"/>
    <property type="evidence" value="ECO:0007669"/>
    <property type="project" value="TreeGrafter"/>
</dbReference>
<proteinExistence type="inferred from homology"/>
<dbReference type="PANTHER" id="PTHR10030:SF37">
    <property type="entry name" value="ALPHA-L-FUCOSIDASE-RELATED"/>
    <property type="match status" value="1"/>
</dbReference>
<keyword evidence="4" id="KW-0378">Hydrolase</keyword>
<keyword evidence="3" id="KW-0732">Signal</keyword>
<evidence type="ECO:0000256" key="3">
    <source>
        <dbReference type="ARBA" id="ARBA00022729"/>
    </source>
</evidence>
<dbReference type="Pfam" id="PF00754">
    <property type="entry name" value="F5_F8_type_C"/>
    <property type="match status" value="1"/>
</dbReference>
<organism evidence="7 8">
    <name type="scientific">Paenibacillus aurantius</name>
    <dbReference type="NCBI Taxonomy" id="2918900"/>
    <lineage>
        <taxon>Bacteria</taxon>
        <taxon>Bacillati</taxon>
        <taxon>Bacillota</taxon>
        <taxon>Bacilli</taxon>
        <taxon>Bacillales</taxon>
        <taxon>Paenibacillaceae</taxon>
        <taxon>Paenibacillus</taxon>
    </lineage>
</organism>
<dbReference type="PROSITE" id="PS50022">
    <property type="entry name" value="FA58C_3"/>
    <property type="match status" value="1"/>
</dbReference>
<dbReference type="Pfam" id="PF01120">
    <property type="entry name" value="Alpha_L_fucos"/>
    <property type="match status" value="1"/>
</dbReference>
<reference evidence="7 8" key="1">
    <citation type="submission" date="2022-02" db="EMBL/GenBank/DDBJ databases">
        <title>Paenibacillus sp. MBLB1776 Whole Genome Shotgun Sequencing.</title>
        <authorList>
            <person name="Hwang C.Y."/>
            <person name="Cho E.-S."/>
            <person name="Seo M.-J."/>
        </authorList>
    </citation>
    <scope>NUCLEOTIDE SEQUENCE [LARGE SCALE GENOMIC DNA]</scope>
    <source>
        <strain evidence="7 8">MBLB1776</strain>
    </source>
</reference>
<dbReference type="RefSeq" id="WP_315604300.1">
    <property type="nucleotide sequence ID" value="NZ_CP130318.1"/>
</dbReference>
<evidence type="ECO:0000313" key="7">
    <source>
        <dbReference type="EMBL" id="WNQ10526.1"/>
    </source>
</evidence>
<name>A0AA96REL5_9BACL</name>
<dbReference type="InterPro" id="IPR000933">
    <property type="entry name" value="Glyco_hydro_29"/>
</dbReference>
<dbReference type="PANTHER" id="PTHR10030">
    <property type="entry name" value="ALPHA-L-FUCOSIDASE"/>
    <property type="match status" value="1"/>
</dbReference>
<evidence type="ECO:0000256" key="5">
    <source>
        <dbReference type="ARBA" id="ARBA00023295"/>
    </source>
</evidence>
<gene>
    <name evidence="7" type="ORF">MJA45_23360</name>
</gene>
<dbReference type="EMBL" id="CP130318">
    <property type="protein sequence ID" value="WNQ10526.1"/>
    <property type="molecule type" value="Genomic_DNA"/>
</dbReference>
<dbReference type="SUPFAM" id="SSF49785">
    <property type="entry name" value="Galactose-binding domain-like"/>
    <property type="match status" value="1"/>
</dbReference>
<dbReference type="AlphaFoldDB" id="A0AA96REL5"/>
<protein>
    <recommendedName>
        <fullName evidence="2">alpha-L-fucosidase</fullName>
        <ecNumber evidence="2">3.2.1.51</ecNumber>
    </recommendedName>
</protein>
<dbReference type="EC" id="3.2.1.51" evidence="2"/>
<dbReference type="InterPro" id="IPR017853">
    <property type="entry name" value="GH"/>
</dbReference>
<comment type="similarity">
    <text evidence="1">Belongs to the glycosyl hydrolase 29 family.</text>
</comment>
<evidence type="ECO:0000256" key="2">
    <source>
        <dbReference type="ARBA" id="ARBA00012662"/>
    </source>
</evidence>
<evidence type="ECO:0000313" key="8">
    <source>
        <dbReference type="Proteomes" id="UP001305702"/>
    </source>
</evidence>
<evidence type="ECO:0000259" key="6">
    <source>
        <dbReference type="PROSITE" id="PS50022"/>
    </source>
</evidence>
<keyword evidence="5" id="KW-0326">Glycosidase</keyword>
<dbReference type="GO" id="GO:0006004">
    <property type="term" value="P:fucose metabolic process"/>
    <property type="evidence" value="ECO:0007669"/>
    <property type="project" value="TreeGrafter"/>
</dbReference>
<dbReference type="Gene3D" id="2.60.120.260">
    <property type="entry name" value="Galactose-binding domain-like"/>
    <property type="match status" value="1"/>
</dbReference>
<dbReference type="InterPro" id="IPR057739">
    <property type="entry name" value="Glyco_hydro_29_N"/>
</dbReference>
<evidence type="ECO:0000256" key="1">
    <source>
        <dbReference type="ARBA" id="ARBA00007951"/>
    </source>
</evidence>
<evidence type="ECO:0000256" key="4">
    <source>
        <dbReference type="ARBA" id="ARBA00022801"/>
    </source>
</evidence>
<dbReference type="SUPFAM" id="SSF51445">
    <property type="entry name" value="(Trans)glycosidases"/>
    <property type="match status" value="1"/>
</dbReference>
<dbReference type="GO" id="GO:0004560">
    <property type="term" value="F:alpha-L-fucosidase activity"/>
    <property type="evidence" value="ECO:0007669"/>
    <property type="project" value="InterPro"/>
</dbReference>
<feature type="domain" description="F5/8 type C" evidence="6">
    <location>
        <begin position="337"/>
        <end position="479"/>
    </location>
</feature>
<dbReference type="GO" id="GO:0005764">
    <property type="term" value="C:lysosome"/>
    <property type="evidence" value="ECO:0007669"/>
    <property type="project" value="TreeGrafter"/>
</dbReference>
<dbReference type="InterPro" id="IPR000421">
    <property type="entry name" value="FA58C"/>
</dbReference>
<dbReference type="SMART" id="SM00812">
    <property type="entry name" value="Alpha_L_fucos"/>
    <property type="match status" value="1"/>
</dbReference>
<dbReference type="InterPro" id="IPR008979">
    <property type="entry name" value="Galactose-bd-like_sf"/>
</dbReference>
<dbReference type="KEGG" id="paun:MJA45_23360"/>